<reference evidence="3" key="1">
    <citation type="submission" date="2020-10" db="EMBL/GenBank/DDBJ databases">
        <authorList>
            <person name="Gilroy R."/>
        </authorList>
    </citation>
    <scope>NUCLEOTIDE SEQUENCE</scope>
    <source>
        <strain evidence="3">CHK178-757</strain>
    </source>
</reference>
<keyword evidence="2" id="KW-1133">Transmembrane helix</keyword>
<evidence type="ECO:0000256" key="2">
    <source>
        <dbReference type="SAM" id="Phobius"/>
    </source>
</evidence>
<feature type="region of interest" description="Disordered" evidence="1">
    <location>
        <begin position="1"/>
        <end position="36"/>
    </location>
</feature>
<keyword evidence="2" id="KW-0812">Transmembrane</keyword>
<accession>A0A9D1JSW9</accession>
<feature type="region of interest" description="Disordered" evidence="1">
    <location>
        <begin position="425"/>
        <end position="495"/>
    </location>
</feature>
<evidence type="ECO:0008006" key="5">
    <source>
        <dbReference type="Google" id="ProtNLM"/>
    </source>
</evidence>
<feature type="transmembrane region" description="Helical" evidence="2">
    <location>
        <begin position="48"/>
        <end position="68"/>
    </location>
</feature>
<dbReference type="Proteomes" id="UP000823927">
    <property type="component" value="Unassembled WGS sequence"/>
</dbReference>
<dbReference type="AlphaFoldDB" id="A0A9D1JSW9"/>
<dbReference type="Pfam" id="PF14286">
    <property type="entry name" value="DHHW"/>
    <property type="match status" value="1"/>
</dbReference>
<dbReference type="InterPro" id="IPR025945">
    <property type="entry name" value="DHHW"/>
</dbReference>
<evidence type="ECO:0000313" key="4">
    <source>
        <dbReference type="Proteomes" id="UP000823927"/>
    </source>
</evidence>
<proteinExistence type="predicted"/>
<comment type="caution">
    <text evidence="3">The sequence shown here is derived from an EMBL/GenBank/DDBJ whole genome shotgun (WGS) entry which is preliminary data.</text>
</comment>
<dbReference type="EMBL" id="DVIT01000062">
    <property type="protein sequence ID" value="HIS48765.1"/>
    <property type="molecule type" value="Genomic_DNA"/>
</dbReference>
<feature type="compositionally biased region" description="Basic and acidic residues" evidence="1">
    <location>
        <begin position="13"/>
        <end position="32"/>
    </location>
</feature>
<name>A0A9D1JSW9_9FIRM</name>
<evidence type="ECO:0000256" key="1">
    <source>
        <dbReference type="SAM" id="MobiDB-lite"/>
    </source>
</evidence>
<reference evidence="3" key="2">
    <citation type="journal article" date="2021" name="PeerJ">
        <title>Extensive microbial diversity within the chicken gut microbiome revealed by metagenomics and culture.</title>
        <authorList>
            <person name="Gilroy R."/>
            <person name="Ravi A."/>
            <person name="Getino M."/>
            <person name="Pursley I."/>
            <person name="Horton D.L."/>
            <person name="Alikhan N.F."/>
            <person name="Baker D."/>
            <person name="Gharbi K."/>
            <person name="Hall N."/>
            <person name="Watson M."/>
            <person name="Adriaenssens E.M."/>
            <person name="Foster-Nyarko E."/>
            <person name="Jarju S."/>
            <person name="Secka A."/>
            <person name="Antonio M."/>
            <person name="Oren A."/>
            <person name="Chaudhuri R.R."/>
            <person name="La Ragione R."/>
            <person name="Hildebrand F."/>
            <person name="Pallen M.J."/>
        </authorList>
    </citation>
    <scope>NUCLEOTIDE SEQUENCE</scope>
    <source>
        <strain evidence="3">CHK178-757</strain>
    </source>
</reference>
<organism evidence="3 4">
    <name type="scientific">Candidatus Scybalocola faecigallinarum</name>
    <dbReference type="NCBI Taxonomy" id="2840941"/>
    <lineage>
        <taxon>Bacteria</taxon>
        <taxon>Bacillati</taxon>
        <taxon>Bacillota</taxon>
        <taxon>Clostridia</taxon>
        <taxon>Lachnospirales</taxon>
        <taxon>Lachnospiraceae</taxon>
        <taxon>Lachnospiraceae incertae sedis</taxon>
        <taxon>Candidatus Scybalocola (ex Gilroy et al. 2021)</taxon>
    </lineage>
</organism>
<evidence type="ECO:0000313" key="3">
    <source>
        <dbReference type="EMBL" id="HIS48765.1"/>
    </source>
</evidence>
<gene>
    <name evidence="3" type="ORF">IAB46_14685</name>
</gene>
<sequence>MSINDTKTRRSSRPAERNAGRDDLRQQRLAQDKKRRKRRIIKRVNQHHMLLALLYLLVTVVIMIANFITPEKSFSDQENRVLAGRPALNFDSLVSGDFMTDYESYVADQFSWRNGWIRLKLNIERLLGKTESNDVYLGQDDYLIEKLSDPDVDSVNRNLDAITAFCERNPELSVHSVFIPNAAYICSDKLPFGAPVRSQEEDLNWLESGLPETAGFVDLSNTMLLHNTEDIYYRTDHHWTTLGAYYAFEALREPLGLEEDITWVPHTVTNDFQGTLSSNSGVSNVYDSIDIYEPQDIENNYVVSYDDTQEKTATVYDMEALDTKDKYTVFFGGNHSLITIETENQNERCLMVFKDSYANCFIPFLTPYYEKIIIIDPRYYYGDAQMTIRNEGITDVLFFYNVNTFMTDHSLADVLESGEEFQAEDLNQDTDASDTSGESSDTSGATSDTAGTESTADTSAQDETDTGSTKTSENDSTETETEASDDTQESTSSEE</sequence>
<keyword evidence="2" id="KW-0472">Membrane</keyword>
<protein>
    <recommendedName>
        <fullName evidence="5">AlgX/AlgJ SGNH hydrolase-like domain-containing protein</fullName>
    </recommendedName>
</protein>
<feature type="compositionally biased region" description="Low complexity" evidence="1">
    <location>
        <begin position="433"/>
        <end position="459"/>
    </location>
</feature>
<feature type="compositionally biased region" description="Acidic residues" evidence="1">
    <location>
        <begin position="475"/>
        <end position="495"/>
    </location>
</feature>